<sequence length="150" mass="16746">MPASNNDASSSAAFARHTKEVTQQQPDASADSTAANSHPLGHMSLKARFLVFIFVPTITGLTGYFTAYMKAKNGKPVDDKEELTVDFDRDFLTPFLLSMALVVVIGFQTRGYSTNERKAAFQWPKTRRVRTVRRERVIVDDDEGATKKDN</sequence>
<reference evidence="3 4" key="1">
    <citation type="journal article" date="2004" name="Science">
        <title>The genome of the diatom Thalassiosira pseudonana: ecology, evolution, and metabolism.</title>
        <authorList>
            <person name="Armbrust E.V."/>
            <person name="Berges J.A."/>
            <person name="Bowler C."/>
            <person name="Green B.R."/>
            <person name="Martinez D."/>
            <person name="Putnam N.H."/>
            <person name="Zhou S."/>
            <person name="Allen A.E."/>
            <person name="Apt K.E."/>
            <person name="Bechner M."/>
            <person name="Brzezinski M.A."/>
            <person name="Chaal B.K."/>
            <person name="Chiovitti A."/>
            <person name="Davis A.K."/>
            <person name="Demarest M.S."/>
            <person name="Detter J.C."/>
            <person name="Glavina T."/>
            <person name="Goodstein D."/>
            <person name="Hadi M.Z."/>
            <person name="Hellsten U."/>
            <person name="Hildebrand M."/>
            <person name="Jenkins B.D."/>
            <person name="Jurka J."/>
            <person name="Kapitonov V.V."/>
            <person name="Kroger N."/>
            <person name="Lau W.W."/>
            <person name="Lane T.W."/>
            <person name="Larimer F.W."/>
            <person name="Lippmeier J.C."/>
            <person name="Lucas S."/>
            <person name="Medina M."/>
            <person name="Montsant A."/>
            <person name="Obornik M."/>
            <person name="Parker M.S."/>
            <person name="Palenik B."/>
            <person name="Pazour G.J."/>
            <person name="Richardson P.M."/>
            <person name="Rynearson T.A."/>
            <person name="Saito M.A."/>
            <person name="Schwartz D.C."/>
            <person name="Thamatrakoln K."/>
            <person name="Valentin K."/>
            <person name="Vardi A."/>
            <person name="Wilkerson F.P."/>
            <person name="Rokhsar D.S."/>
        </authorList>
    </citation>
    <scope>NUCLEOTIDE SEQUENCE [LARGE SCALE GENOMIC DNA]</scope>
    <source>
        <strain evidence="3 4">CCMP1335</strain>
    </source>
</reference>
<dbReference type="InParanoid" id="B5YNI3"/>
<feature type="transmembrane region" description="Helical" evidence="2">
    <location>
        <begin position="49"/>
        <end position="71"/>
    </location>
</feature>
<feature type="compositionally biased region" description="Polar residues" evidence="1">
    <location>
        <begin position="21"/>
        <end position="35"/>
    </location>
</feature>
<dbReference type="KEGG" id="tps:THAPS_7160"/>
<dbReference type="PaxDb" id="35128-Thaps7160"/>
<dbReference type="HOGENOM" id="CLU_1800222_0_0_1"/>
<feature type="region of interest" description="Disordered" evidence="1">
    <location>
        <begin position="1"/>
        <end position="35"/>
    </location>
</feature>
<dbReference type="Proteomes" id="UP000001449">
    <property type="component" value="Chromosome 7"/>
</dbReference>
<evidence type="ECO:0000313" key="3">
    <source>
        <dbReference type="EMBL" id="ACI64634.1"/>
    </source>
</evidence>
<dbReference type="RefSeq" id="XP_002295917.1">
    <property type="nucleotide sequence ID" value="XM_002295881.1"/>
</dbReference>
<feature type="compositionally biased region" description="Low complexity" evidence="1">
    <location>
        <begin position="1"/>
        <end position="13"/>
    </location>
</feature>
<organism evidence="3 4">
    <name type="scientific">Thalassiosira pseudonana</name>
    <name type="common">Marine diatom</name>
    <name type="synonym">Cyclotella nana</name>
    <dbReference type="NCBI Taxonomy" id="35128"/>
    <lineage>
        <taxon>Eukaryota</taxon>
        <taxon>Sar</taxon>
        <taxon>Stramenopiles</taxon>
        <taxon>Ochrophyta</taxon>
        <taxon>Bacillariophyta</taxon>
        <taxon>Coscinodiscophyceae</taxon>
        <taxon>Thalassiosirophycidae</taxon>
        <taxon>Thalassiosirales</taxon>
        <taxon>Thalassiosiraceae</taxon>
        <taxon>Thalassiosira</taxon>
    </lineage>
</organism>
<dbReference type="AlphaFoldDB" id="B5YNI3"/>
<keyword evidence="2" id="KW-0472">Membrane</keyword>
<evidence type="ECO:0000313" key="4">
    <source>
        <dbReference type="Proteomes" id="UP000001449"/>
    </source>
</evidence>
<evidence type="ECO:0000256" key="1">
    <source>
        <dbReference type="SAM" id="MobiDB-lite"/>
    </source>
</evidence>
<feature type="transmembrane region" description="Helical" evidence="2">
    <location>
        <begin position="91"/>
        <end position="109"/>
    </location>
</feature>
<keyword evidence="2" id="KW-0812">Transmembrane</keyword>
<dbReference type="eggNOG" id="ENOG502T0GN">
    <property type="taxonomic scope" value="Eukaryota"/>
</dbReference>
<accession>B5YNI3</accession>
<evidence type="ECO:0000256" key="2">
    <source>
        <dbReference type="SAM" id="Phobius"/>
    </source>
</evidence>
<dbReference type="OMA" id="GMYFAYL"/>
<protein>
    <submittedName>
        <fullName evidence="3">Uncharacterized protein</fullName>
    </submittedName>
</protein>
<name>B5YNI3_THAPS</name>
<keyword evidence="4" id="KW-1185">Reference proteome</keyword>
<dbReference type="EMBL" id="CP001160">
    <property type="protein sequence ID" value="ACI64634.1"/>
    <property type="molecule type" value="Genomic_DNA"/>
</dbReference>
<keyword evidence="2" id="KW-1133">Transmembrane helix</keyword>
<reference evidence="3 4" key="2">
    <citation type="journal article" date="2008" name="Nature">
        <title>The Phaeodactylum genome reveals the evolutionary history of diatom genomes.</title>
        <authorList>
            <person name="Bowler C."/>
            <person name="Allen A.E."/>
            <person name="Badger J.H."/>
            <person name="Grimwood J."/>
            <person name="Jabbari K."/>
            <person name="Kuo A."/>
            <person name="Maheswari U."/>
            <person name="Martens C."/>
            <person name="Maumus F."/>
            <person name="Otillar R.P."/>
            <person name="Rayko E."/>
            <person name="Salamov A."/>
            <person name="Vandepoele K."/>
            <person name="Beszteri B."/>
            <person name="Gruber A."/>
            <person name="Heijde M."/>
            <person name="Katinka M."/>
            <person name="Mock T."/>
            <person name="Valentin K."/>
            <person name="Verret F."/>
            <person name="Berges J.A."/>
            <person name="Brownlee C."/>
            <person name="Cadoret J.P."/>
            <person name="Chiovitti A."/>
            <person name="Choi C.J."/>
            <person name="Coesel S."/>
            <person name="De Martino A."/>
            <person name="Detter J.C."/>
            <person name="Durkin C."/>
            <person name="Falciatore A."/>
            <person name="Fournet J."/>
            <person name="Haruta M."/>
            <person name="Huysman M.J."/>
            <person name="Jenkins B.D."/>
            <person name="Jiroutova K."/>
            <person name="Jorgensen R.E."/>
            <person name="Joubert Y."/>
            <person name="Kaplan A."/>
            <person name="Kroger N."/>
            <person name="Kroth P.G."/>
            <person name="La Roche J."/>
            <person name="Lindquist E."/>
            <person name="Lommer M."/>
            <person name="Martin-Jezequel V."/>
            <person name="Lopez P.J."/>
            <person name="Lucas S."/>
            <person name="Mangogna M."/>
            <person name="McGinnis K."/>
            <person name="Medlin L.K."/>
            <person name="Montsant A."/>
            <person name="Oudot-Le Secq M.P."/>
            <person name="Napoli C."/>
            <person name="Obornik M."/>
            <person name="Parker M.S."/>
            <person name="Petit J.L."/>
            <person name="Porcel B.M."/>
            <person name="Poulsen N."/>
            <person name="Robison M."/>
            <person name="Rychlewski L."/>
            <person name="Rynearson T.A."/>
            <person name="Schmutz J."/>
            <person name="Shapiro H."/>
            <person name="Siaut M."/>
            <person name="Stanley M."/>
            <person name="Sussman M.R."/>
            <person name="Taylor A.R."/>
            <person name="Vardi A."/>
            <person name="von Dassow P."/>
            <person name="Vyverman W."/>
            <person name="Willis A."/>
            <person name="Wyrwicz L.S."/>
            <person name="Rokhsar D.S."/>
            <person name="Weissenbach J."/>
            <person name="Armbrust E.V."/>
            <person name="Green B.R."/>
            <person name="Van de Peer Y."/>
            <person name="Grigoriev I.V."/>
        </authorList>
    </citation>
    <scope>NUCLEOTIDE SEQUENCE [LARGE SCALE GENOMIC DNA]</scope>
    <source>
        <strain evidence="3 4">CCMP1335</strain>
    </source>
</reference>
<dbReference type="GeneID" id="7447136"/>
<gene>
    <name evidence="3" type="ORF">THAPS_7160</name>
</gene>
<proteinExistence type="predicted"/>